<feature type="signal peptide" evidence="1">
    <location>
        <begin position="1"/>
        <end position="22"/>
    </location>
</feature>
<evidence type="ECO:0000313" key="2">
    <source>
        <dbReference type="EMBL" id="PKR55038.1"/>
    </source>
</evidence>
<dbReference type="RefSeq" id="WP_101264881.1">
    <property type="nucleotide sequence ID" value="NZ_NWTK01000003.1"/>
</dbReference>
<gene>
    <name evidence="2" type="ORF">COO20_06535</name>
</gene>
<reference evidence="2 3" key="1">
    <citation type="submission" date="2017-09" db="EMBL/GenBank/DDBJ databases">
        <title>Biodiversity and function of Thalassospira species in the particle-attached aromatic-hydrocarbon-degrading consortia from the surface seawater of the South China Sea.</title>
        <authorList>
            <person name="Dong C."/>
            <person name="Liu R."/>
            <person name="Shao Z."/>
        </authorList>
    </citation>
    <scope>NUCLEOTIDE SEQUENCE [LARGE SCALE GENOMIC DNA]</scope>
    <source>
        <strain evidence="2 3">CSC1P2</strain>
    </source>
</reference>
<dbReference type="OrthoDB" id="7362939at2"/>
<dbReference type="Proteomes" id="UP000233597">
    <property type="component" value="Unassembled WGS sequence"/>
</dbReference>
<evidence type="ECO:0000256" key="1">
    <source>
        <dbReference type="SAM" id="SignalP"/>
    </source>
</evidence>
<proteinExistence type="predicted"/>
<sequence length="131" mass="14291">MKTTSLIGTTGLLIILTMPTLAAPSAKGQAATDYEFWQYIENNAARTADEYAASHDPRATYFFKTSKAEYQENGEYAGKYLVQLNNQGRSGDISTATLVPNFDFCADPSGLDDSKPDLLTVIGGTFNDQKF</sequence>
<evidence type="ECO:0000313" key="3">
    <source>
        <dbReference type="Proteomes" id="UP000233597"/>
    </source>
</evidence>
<feature type="chain" id="PRO_5014665389" evidence="1">
    <location>
        <begin position="23"/>
        <end position="131"/>
    </location>
</feature>
<name>A0A2N3KWY1_9PROT</name>
<dbReference type="EMBL" id="NWTK01000003">
    <property type="protein sequence ID" value="PKR55038.1"/>
    <property type="molecule type" value="Genomic_DNA"/>
</dbReference>
<dbReference type="AlphaFoldDB" id="A0A2N3KWY1"/>
<comment type="caution">
    <text evidence="2">The sequence shown here is derived from an EMBL/GenBank/DDBJ whole genome shotgun (WGS) entry which is preliminary data.</text>
</comment>
<protein>
    <submittedName>
        <fullName evidence="2">Uncharacterized protein</fullName>
    </submittedName>
</protein>
<accession>A0A2N3KWY1</accession>
<organism evidence="2 3">
    <name type="scientific">Thalassospira marina</name>
    <dbReference type="NCBI Taxonomy" id="2048283"/>
    <lineage>
        <taxon>Bacteria</taxon>
        <taxon>Pseudomonadati</taxon>
        <taxon>Pseudomonadota</taxon>
        <taxon>Alphaproteobacteria</taxon>
        <taxon>Rhodospirillales</taxon>
        <taxon>Thalassospiraceae</taxon>
        <taxon>Thalassospira</taxon>
    </lineage>
</organism>
<keyword evidence="1" id="KW-0732">Signal</keyword>